<dbReference type="EMBL" id="KV419401">
    <property type="protein sequence ID" value="KZS95551.1"/>
    <property type="molecule type" value="Genomic_DNA"/>
</dbReference>
<dbReference type="AlphaFoldDB" id="A0A164X1F3"/>
<keyword evidence="2" id="KW-1185">Reference proteome</keyword>
<dbReference type="GO" id="GO:0005829">
    <property type="term" value="C:cytosol"/>
    <property type="evidence" value="ECO:0007669"/>
    <property type="project" value="TreeGrafter"/>
</dbReference>
<accession>A0A164X1F3</accession>
<evidence type="ECO:0008006" key="3">
    <source>
        <dbReference type="Google" id="ProtNLM"/>
    </source>
</evidence>
<dbReference type="GO" id="GO:0005634">
    <property type="term" value="C:nucleus"/>
    <property type="evidence" value="ECO:0007669"/>
    <property type="project" value="TreeGrafter"/>
</dbReference>
<organism evidence="1 2">
    <name type="scientific">Sistotremastrum niveocremeum HHB9708</name>
    <dbReference type="NCBI Taxonomy" id="1314777"/>
    <lineage>
        <taxon>Eukaryota</taxon>
        <taxon>Fungi</taxon>
        <taxon>Dikarya</taxon>
        <taxon>Basidiomycota</taxon>
        <taxon>Agaricomycotina</taxon>
        <taxon>Agaricomycetes</taxon>
        <taxon>Sistotremastrales</taxon>
        <taxon>Sistotremastraceae</taxon>
        <taxon>Sertulicium</taxon>
        <taxon>Sertulicium niveocremeum</taxon>
    </lineage>
</organism>
<proteinExistence type="predicted"/>
<evidence type="ECO:0000313" key="1">
    <source>
        <dbReference type="EMBL" id="KZS95551.1"/>
    </source>
</evidence>
<dbReference type="Proteomes" id="UP000076722">
    <property type="component" value="Unassembled WGS sequence"/>
</dbReference>
<protein>
    <recommendedName>
        <fullName evidence="3">Tetratricopeptide repeat protein 39B</fullName>
    </recommendedName>
</protein>
<name>A0A164X1F3_9AGAM</name>
<dbReference type="PANTHER" id="PTHR31859">
    <property type="entry name" value="TETRATRICOPEPTIDE REPEAT PROTEIN 39 FAMILY MEMBER"/>
    <property type="match status" value="1"/>
</dbReference>
<dbReference type="InterPro" id="IPR011990">
    <property type="entry name" value="TPR-like_helical_dom_sf"/>
</dbReference>
<dbReference type="GO" id="GO:0005741">
    <property type="term" value="C:mitochondrial outer membrane"/>
    <property type="evidence" value="ECO:0007669"/>
    <property type="project" value="TreeGrafter"/>
</dbReference>
<dbReference type="Gene3D" id="1.25.40.10">
    <property type="entry name" value="Tetratricopeptide repeat domain"/>
    <property type="match status" value="1"/>
</dbReference>
<sequence length="630" mass="70528">MSSPNGTPLMVSQGPPPPKVTGAYKISDALVDLPGVRYAVSLFLESHMVECEEWCDENDPKKERLYYASGYGLIQTVKALMSYEDEDILAAIGHAKNSIAVAVAHRKKHSSIVGRVAGFVMGSAPSVSFIKSMTPVERHAELVFAEMTWEKAILGVVYSGDWFQFVKEALAMRTSISIYRALGKYLEAVDAEAPNGHDTSIDNDFRSGVLLGIGMTSLVLSLLPTRVISIVELFGYKGNRKEALEMLGKPGGWDTDGDEPLIGVNEEGVRRPICDMALLMFHLVMSSFTFNGIDIDKAAKILQWNLKRYPTGVFFLFGEGRLRLQRSQPALAIESYQKAMDTQDQYKNLHYISYWEIAMANMSLWDITDSLRCWRKLKEEATWSKACYTYGVAVCLLELGSEEQKAEAVTLFEKVPTLMQKIAGKSIPIEKFVARKARKFQKQNHRLTLPGLEFAYLFLCIGHAPRSVVRDKMLPLVESRLEKLKACEEKPETYEDGQGYWDDMCLANFLQGVCCRYLAFPDADAVVTEEAPPNIEEIAQRSEDSLRAVIANGPKIELDHHLVYHAHYELGRLLANRGDAKEAKKHLDLVLSGKPLEVNTATRKGKYSMENTLIMRTSAAADALEQNRRV</sequence>
<dbReference type="SUPFAM" id="SSF48452">
    <property type="entry name" value="TPR-like"/>
    <property type="match status" value="1"/>
</dbReference>
<dbReference type="PANTHER" id="PTHR31859:SF1">
    <property type="entry name" value="TETRATRICOPEPTIDE REPEAT PROTEIN 39C"/>
    <property type="match status" value="1"/>
</dbReference>
<dbReference type="InterPro" id="IPR019412">
    <property type="entry name" value="IML2/TPR_39"/>
</dbReference>
<dbReference type="OrthoDB" id="43460at2759"/>
<dbReference type="Pfam" id="PF10300">
    <property type="entry name" value="Iml2-TPR_39"/>
    <property type="match status" value="1"/>
</dbReference>
<reference evidence="1 2" key="1">
    <citation type="journal article" date="2016" name="Mol. Biol. Evol.">
        <title>Comparative Genomics of Early-Diverging Mushroom-Forming Fungi Provides Insights into the Origins of Lignocellulose Decay Capabilities.</title>
        <authorList>
            <person name="Nagy L.G."/>
            <person name="Riley R."/>
            <person name="Tritt A."/>
            <person name="Adam C."/>
            <person name="Daum C."/>
            <person name="Floudas D."/>
            <person name="Sun H."/>
            <person name="Yadav J.S."/>
            <person name="Pangilinan J."/>
            <person name="Larsson K.H."/>
            <person name="Matsuura K."/>
            <person name="Barry K."/>
            <person name="Labutti K."/>
            <person name="Kuo R."/>
            <person name="Ohm R.A."/>
            <person name="Bhattacharya S.S."/>
            <person name="Shirouzu T."/>
            <person name="Yoshinaga Y."/>
            <person name="Martin F.M."/>
            <person name="Grigoriev I.V."/>
            <person name="Hibbett D.S."/>
        </authorList>
    </citation>
    <scope>NUCLEOTIDE SEQUENCE [LARGE SCALE GENOMIC DNA]</scope>
    <source>
        <strain evidence="1 2">HHB9708</strain>
    </source>
</reference>
<evidence type="ECO:0000313" key="2">
    <source>
        <dbReference type="Proteomes" id="UP000076722"/>
    </source>
</evidence>
<gene>
    <name evidence="1" type="ORF">SISNIDRAFT_452213</name>
</gene>